<keyword evidence="3" id="KW-1185">Reference proteome</keyword>
<dbReference type="Pfam" id="PF02195">
    <property type="entry name" value="ParB_N"/>
    <property type="match status" value="1"/>
</dbReference>
<dbReference type="SUPFAM" id="SSF109709">
    <property type="entry name" value="KorB DNA-binding domain-like"/>
    <property type="match status" value="1"/>
</dbReference>
<proteinExistence type="predicted"/>
<dbReference type="EMBL" id="JACDXX010000013">
    <property type="protein sequence ID" value="MCB5411110.1"/>
    <property type="molecule type" value="Genomic_DNA"/>
</dbReference>
<accession>A0ABS8CQJ3</accession>
<sequence>MTHMGKTPPPHDAPFRGPGFEPILRQIPIAAILPVKQLPTTVPKGQKYAQIAASIREAGLIEPLVVARASGQDGTFILLDGHVRLHVLKGMGEETDTCLVATDDESFTYNKRISRLATIQEHKMILRAIERGVPEARIAAALNVDVALIRRKRTLLNGICPEAAELLKDKHCPVNSFRSLRKMKPLRQIQAAELMIAANNYTVAYTEAILAATDAEDLVDPAMRKETSGITREQAERMKAEMASLQRNIKLIEGTLGPDHLRLVVAGRYVERLLMNERINRYLEKNHGDILGELGRIVAGLSRPEPSLEGPTEAEE</sequence>
<dbReference type="Proteomes" id="UP001198571">
    <property type="component" value="Unassembled WGS sequence"/>
</dbReference>
<dbReference type="SUPFAM" id="SSF110849">
    <property type="entry name" value="ParB/Sulfiredoxin"/>
    <property type="match status" value="1"/>
</dbReference>
<dbReference type="PANTHER" id="PTHR33375">
    <property type="entry name" value="CHROMOSOME-PARTITIONING PROTEIN PARB-RELATED"/>
    <property type="match status" value="1"/>
</dbReference>
<evidence type="ECO:0000313" key="3">
    <source>
        <dbReference type="Proteomes" id="UP001198571"/>
    </source>
</evidence>
<evidence type="ECO:0000313" key="2">
    <source>
        <dbReference type="EMBL" id="MCB5411110.1"/>
    </source>
</evidence>
<dbReference type="SMART" id="SM00470">
    <property type="entry name" value="ParB"/>
    <property type="match status" value="1"/>
</dbReference>
<reference evidence="2 3" key="1">
    <citation type="submission" date="2020-07" db="EMBL/GenBank/DDBJ databases">
        <title>Pseudogemmobacter sp. nov., isolated from poultry manure in Taiwan.</title>
        <authorList>
            <person name="Lin S.-Y."/>
            <person name="Tang Y.-S."/>
            <person name="Young C.-C."/>
        </authorList>
    </citation>
    <scope>NUCLEOTIDE SEQUENCE [LARGE SCALE GENOMIC DNA]</scope>
    <source>
        <strain evidence="2 3">CC-YST710</strain>
    </source>
</reference>
<comment type="caution">
    <text evidence="2">The sequence shown here is derived from an EMBL/GenBank/DDBJ whole genome shotgun (WGS) entry which is preliminary data.</text>
</comment>
<dbReference type="InterPro" id="IPR050336">
    <property type="entry name" value="Chromosome_partition/occlusion"/>
</dbReference>
<evidence type="ECO:0000259" key="1">
    <source>
        <dbReference type="SMART" id="SM00470"/>
    </source>
</evidence>
<name>A0ABS8CQJ3_9RHOB</name>
<dbReference type="InterPro" id="IPR003115">
    <property type="entry name" value="ParB_N"/>
</dbReference>
<dbReference type="Gene3D" id="1.10.10.2830">
    <property type="match status" value="1"/>
</dbReference>
<dbReference type="InterPro" id="IPR011111">
    <property type="entry name" value="Plasmid_RepB"/>
</dbReference>
<gene>
    <name evidence="2" type="ORF">H0485_14030</name>
</gene>
<dbReference type="RefSeq" id="WP_226936565.1">
    <property type="nucleotide sequence ID" value="NZ_JACDXX010000013.1"/>
</dbReference>
<organism evidence="2 3">
    <name type="scientific">Pseudogemmobacter faecipullorum</name>
    <dbReference type="NCBI Taxonomy" id="2755041"/>
    <lineage>
        <taxon>Bacteria</taxon>
        <taxon>Pseudomonadati</taxon>
        <taxon>Pseudomonadota</taxon>
        <taxon>Alphaproteobacteria</taxon>
        <taxon>Rhodobacterales</taxon>
        <taxon>Paracoccaceae</taxon>
        <taxon>Pseudogemmobacter</taxon>
    </lineage>
</organism>
<feature type="domain" description="ParB-like N-terminal" evidence="1">
    <location>
        <begin position="25"/>
        <end position="119"/>
    </location>
</feature>
<dbReference type="PANTHER" id="PTHR33375:SF1">
    <property type="entry name" value="CHROMOSOME-PARTITIONING PROTEIN PARB-RELATED"/>
    <property type="match status" value="1"/>
</dbReference>
<dbReference type="Gene3D" id="3.90.1530.10">
    <property type="entry name" value="Conserved hypothetical protein from pyrococcus furiosus pfu- 392566-001, ParB domain"/>
    <property type="match status" value="1"/>
</dbReference>
<dbReference type="InterPro" id="IPR036086">
    <property type="entry name" value="ParB/Sulfiredoxin_sf"/>
</dbReference>
<dbReference type="Pfam" id="PF07506">
    <property type="entry name" value="RepB"/>
    <property type="match status" value="1"/>
</dbReference>
<protein>
    <submittedName>
        <fullName evidence="2">ParB N-terminal domain-containing protein</fullName>
    </submittedName>
</protein>